<evidence type="ECO:0000256" key="1">
    <source>
        <dbReference type="SAM" id="MobiDB-lite"/>
    </source>
</evidence>
<keyword evidence="4" id="KW-1185">Reference proteome</keyword>
<comment type="caution">
    <text evidence="3">The sequence shown here is derived from an EMBL/GenBank/DDBJ whole genome shotgun (WGS) entry which is preliminary data.</text>
</comment>
<dbReference type="EMBL" id="JACXAE010000062">
    <property type="protein sequence ID" value="MBD2773981.1"/>
    <property type="molecule type" value="Genomic_DNA"/>
</dbReference>
<evidence type="ECO:0000259" key="2">
    <source>
        <dbReference type="Pfam" id="PF11740"/>
    </source>
</evidence>
<accession>A0A8J6XK05</accession>
<organism evidence="3 4">
    <name type="scientific">Iningainema tapete BLCC-T55</name>
    <dbReference type="NCBI Taxonomy" id="2748662"/>
    <lineage>
        <taxon>Bacteria</taxon>
        <taxon>Bacillati</taxon>
        <taxon>Cyanobacteriota</taxon>
        <taxon>Cyanophyceae</taxon>
        <taxon>Nostocales</taxon>
        <taxon>Scytonemataceae</taxon>
        <taxon>Iningainema tapete</taxon>
    </lineage>
</organism>
<feature type="region of interest" description="Disordered" evidence="1">
    <location>
        <begin position="57"/>
        <end position="80"/>
    </location>
</feature>
<gene>
    <name evidence="3" type="ORF">ICL16_18365</name>
</gene>
<dbReference type="AlphaFoldDB" id="A0A8J6XK05"/>
<protein>
    <submittedName>
        <fullName evidence="3">DNA-binding protein</fullName>
    </submittedName>
</protein>
<name>A0A8J6XK05_9CYAN</name>
<feature type="domain" description="KfrA N-terminal DNA-binding" evidence="2">
    <location>
        <begin position="8"/>
        <end position="61"/>
    </location>
</feature>
<dbReference type="InterPro" id="IPR021104">
    <property type="entry name" value="KfrA_DNA-bd_N"/>
</dbReference>
<evidence type="ECO:0000313" key="4">
    <source>
        <dbReference type="Proteomes" id="UP000629098"/>
    </source>
</evidence>
<dbReference type="RefSeq" id="WP_190830417.1">
    <property type="nucleotide sequence ID" value="NZ_CAWPPI010000062.1"/>
</dbReference>
<dbReference type="Pfam" id="PF11740">
    <property type="entry name" value="KfrA_N"/>
    <property type="match status" value="1"/>
</dbReference>
<reference evidence="3" key="1">
    <citation type="submission" date="2020-09" db="EMBL/GenBank/DDBJ databases">
        <title>Iningainema tapete sp. nov. (Scytonemataceae, Cyanobacteria) from greenhouses in central Florida (USA) produces two types of nodularin with biosynthetic potential for microcystin-LR and anabaenopeptins.</title>
        <authorList>
            <person name="Berthold D.E."/>
            <person name="Lefler F.W."/>
            <person name="Huang I.-S."/>
            <person name="Abdulla H."/>
            <person name="Zimba P.V."/>
            <person name="Laughinghouse H.D. IV."/>
        </authorList>
    </citation>
    <scope>NUCLEOTIDE SEQUENCE</scope>
    <source>
        <strain evidence="3">BLCCT55</strain>
    </source>
</reference>
<feature type="compositionally biased region" description="Low complexity" evidence="1">
    <location>
        <begin position="62"/>
        <end position="80"/>
    </location>
</feature>
<proteinExistence type="predicted"/>
<evidence type="ECO:0000313" key="3">
    <source>
        <dbReference type="EMBL" id="MBD2773981.1"/>
    </source>
</evidence>
<sequence>MSEELSLREKVFNACDNMQVAGEKITRETVRSRTGGSDRDLSKYISEWKAEKEKTAITVAGSSQVSQQSEESDSISVDSVPSPVPVISEANITQATLNAVQIVKSLRLAEIDIAKYLQENPHLLPEDVKREIAEAEKAAITVPLSNKGYFDPKTIAQVAIARL</sequence>
<dbReference type="Proteomes" id="UP000629098">
    <property type="component" value="Unassembled WGS sequence"/>
</dbReference>
<dbReference type="GO" id="GO:0003677">
    <property type="term" value="F:DNA binding"/>
    <property type="evidence" value="ECO:0007669"/>
    <property type="project" value="UniProtKB-KW"/>
</dbReference>
<keyword evidence="3" id="KW-0238">DNA-binding</keyword>